<keyword evidence="3" id="KW-1185">Reference proteome</keyword>
<feature type="region of interest" description="Disordered" evidence="1">
    <location>
        <begin position="340"/>
        <end position="371"/>
    </location>
</feature>
<feature type="compositionally biased region" description="Polar residues" evidence="1">
    <location>
        <begin position="360"/>
        <end position="371"/>
    </location>
</feature>
<dbReference type="RefSeq" id="WP_282759913.1">
    <property type="nucleotide sequence ID" value="NZ_JASCTH010000008.1"/>
</dbReference>
<organism evidence="2 3">
    <name type="scientific">Actinoplanes sandaracinus</name>
    <dbReference type="NCBI Taxonomy" id="3045177"/>
    <lineage>
        <taxon>Bacteria</taxon>
        <taxon>Bacillati</taxon>
        <taxon>Actinomycetota</taxon>
        <taxon>Actinomycetes</taxon>
        <taxon>Micromonosporales</taxon>
        <taxon>Micromonosporaceae</taxon>
        <taxon>Actinoplanes</taxon>
    </lineage>
</organism>
<dbReference type="Gene3D" id="3.40.50.720">
    <property type="entry name" value="NAD(P)-binding Rossmann-like Domain"/>
    <property type="match status" value="1"/>
</dbReference>
<dbReference type="EMBL" id="JASCTH010000008">
    <property type="protein sequence ID" value="MDI6099618.1"/>
    <property type="molecule type" value="Genomic_DNA"/>
</dbReference>
<evidence type="ECO:0008006" key="4">
    <source>
        <dbReference type="Google" id="ProtNLM"/>
    </source>
</evidence>
<name>A0ABT6WIS7_9ACTN</name>
<dbReference type="Proteomes" id="UP001241758">
    <property type="component" value="Unassembled WGS sequence"/>
</dbReference>
<dbReference type="SUPFAM" id="SSF69572">
    <property type="entry name" value="Activating enzymes of the ubiquitin-like proteins"/>
    <property type="match status" value="1"/>
</dbReference>
<gene>
    <name evidence="2" type="ORF">QLQ12_13530</name>
</gene>
<dbReference type="InterPro" id="IPR035985">
    <property type="entry name" value="Ubiquitin-activating_enz"/>
</dbReference>
<proteinExistence type="predicted"/>
<reference evidence="2 3" key="1">
    <citation type="submission" date="2023-05" db="EMBL/GenBank/DDBJ databases">
        <title>Actinoplanes sp. NEAU-A12 genome sequencing.</title>
        <authorList>
            <person name="Wang Z.-S."/>
        </authorList>
    </citation>
    <scope>NUCLEOTIDE SEQUENCE [LARGE SCALE GENOMIC DNA]</scope>
    <source>
        <strain evidence="2 3">NEAU-A12</strain>
    </source>
</reference>
<evidence type="ECO:0000256" key="1">
    <source>
        <dbReference type="SAM" id="MobiDB-lite"/>
    </source>
</evidence>
<evidence type="ECO:0000313" key="3">
    <source>
        <dbReference type="Proteomes" id="UP001241758"/>
    </source>
</evidence>
<sequence length="371" mass="38429">MNRTPLPRPTLIPGLPRFWRKPGELQVGLDPAHAVVLELPDPRAAGVLDLLDGKRSERLVLNRAADLGITAGDTIAMLDLLHSAGLVLPSPSLLPPALPATTRHRLTCEAAALALGSAPTRHQPHAGPSPARILRHRRSARVVVSGRGRLGATVAVALAEAGVGHVHPDLSGAVGVAEITGSPLRPEDVGAPRRVAVQAAILRTAPGTGVHPVRRTPASLVVQLAHDEPPALIAAGHAARRQPHLAVAVRDGVAVIGPLVPATGAPCLNCLELHRLDRDVGWTGASAPAAPGGAEPCAVATLLAATAYAVAEVLTFLDGAAPETLGAAVEIAAPGRIRRRTWPPHPGCGCQKRRRRPTFTGPSPHNYQTTS</sequence>
<comment type="caution">
    <text evidence="2">The sequence shown here is derived from an EMBL/GenBank/DDBJ whole genome shotgun (WGS) entry which is preliminary data.</text>
</comment>
<evidence type="ECO:0000313" key="2">
    <source>
        <dbReference type="EMBL" id="MDI6099618.1"/>
    </source>
</evidence>
<accession>A0ABT6WIS7</accession>
<protein>
    <recommendedName>
        <fullName evidence="4">Thiamine biosynthesis protein ThiF</fullName>
    </recommendedName>
</protein>